<proteinExistence type="predicted"/>
<accession>A0A4Y1RE93</accession>
<organism evidence="2">
    <name type="scientific">Prunus dulcis</name>
    <name type="common">Almond</name>
    <name type="synonym">Amygdalus dulcis</name>
    <dbReference type="NCBI Taxonomy" id="3755"/>
    <lineage>
        <taxon>Eukaryota</taxon>
        <taxon>Viridiplantae</taxon>
        <taxon>Streptophyta</taxon>
        <taxon>Embryophyta</taxon>
        <taxon>Tracheophyta</taxon>
        <taxon>Spermatophyta</taxon>
        <taxon>Magnoliopsida</taxon>
        <taxon>eudicotyledons</taxon>
        <taxon>Gunneridae</taxon>
        <taxon>Pentapetalae</taxon>
        <taxon>rosids</taxon>
        <taxon>fabids</taxon>
        <taxon>Rosales</taxon>
        <taxon>Rosaceae</taxon>
        <taxon>Amygdaloideae</taxon>
        <taxon>Amygdaleae</taxon>
        <taxon>Prunus</taxon>
    </lineage>
</organism>
<dbReference type="AlphaFoldDB" id="A0A4Y1RE93"/>
<gene>
    <name evidence="2" type="ORF">Prudu_012807</name>
</gene>
<dbReference type="EMBL" id="AP019300">
    <property type="protein sequence ID" value="BBH02286.1"/>
    <property type="molecule type" value="Genomic_DNA"/>
</dbReference>
<reference evidence="2" key="1">
    <citation type="journal article" date="2019" name="Science">
        <title>Mutation of a bHLH transcription factor allowed almond domestication.</title>
        <authorList>
            <person name="Sanchez-Perez R."/>
            <person name="Pavan S."/>
            <person name="Mazzeo R."/>
            <person name="Moldovan C."/>
            <person name="Aiese Cigliano R."/>
            <person name="Del Cueto J."/>
            <person name="Ricciardi F."/>
            <person name="Lotti C."/>
            <person name="Ricciardi L."/>
            <person name="Dicenta F."/>
            <person name="Lopez-Marques R.L."/>
            <person name="Lindberg Moller B."/>
        </authorList>
    </citation>
    <scope>NUCLEOTIDE SEQUENCE</scope>
</reference>
<feature type="region of interest" description="Disordered" evidence="1">
    <location>
        <begin position="171"/>
        <end position="200"/>
    </location>
</feature>
<name>A0A4Y1RE93_PRUDU</name>
<feature type="region of interest" description="Disordered" evidence="1">
    <location>
        <begin position="1"/>
        <end position="31"/>
    </location>
</feature>
<sequence>MLLSPEEGEMRFKEAREPNPSRIGPNEITKRVENKHVVTRVANAGAVLLPSWKDRDANFEDEIFIRGFQATARPPQAEPISAVGTYGSASVSPSQPDRPQPRGRPELAGKPCFPAEVPSKPPELPARNSPSFLHQIDRFIDLLFMDNQASEVQSTCRRNLRRVKLARTICHRNTRDPPPGHSKLPPHHVRGDSVEISAEV</sequence>
<feature type="compositionally biased region" description="Basic and acidic residues" evidence="1">
    <location>
        <begin position="8"/>
        <end position="19"/>
    </location>
</feature>
<feature type="compositionally biased region" description="Polar residues" evidence="1">
    <location>
        <begin position="87"/>
        <end position="97"/>
    </location>
</feature>
<feature type="region of interest" description="Disordered" evidence="1">
    <location>
        <begin position="75"/>
        <end position="113"/>
    </location>
</feature>
<evidence type="ECO:0000256" key="1">
    <source>
        <dbReference type="SAM" id="MobiDB-lite"/>
    </source>
</evidence>
<protein>
    <submittedName>
        <fullName evidence="2">Uncharacterized protein</fullName>
    </submittedName>
</protein>
<evidence type="ECO:0000313" key="2">
    <source>
        <dbReference type="EMBL" id="BBH02286.1"/>
    </source>
</evidence>